<evidence type="ECO:0000256" key="1">
    <source>
        <dbReference type="SAM" id="SignalP"/>
    </source>
</evidence>
<evidence type="ECO:0000313" key="3">
    <source>
        <dbReference type="Proteomes" id="UP000199599"/>
    </source>
</evidence>
<feature type="signal peptide" evidence="1">
    <location>
        <begin position="1"/>
        <end position="24"/>
    </location>
</feature>
<proteinExistence type="predicted"/>
<keyword evidence="1" id="KW-0732">Signal</keyword>
<dbReference type="RefSeq" id="WP_090093290.1">
    <property type="nucleotide sequence ID" value="NZ_CBCRVU010000002.1"/>
</dbReference>
<reference evidence="3" key="1">
    <citation type="submission" date="2016-10" db="EMBL/GenBank/DDBJ databases">
        <authorList>
            <person name="Varghese N."/>
            <person name="Submissions S."/>
        </authorList>
    </citation>
    <scope>NUCLEOTIDE SEQUENCE [LARGE SCALE GENOMIC DNA]</scope>
    <source>
        <strain evidence="3">R-53102</strain>
    </source>
</reference>
<dbReference type="EMBL" id="FOMN01000005">
    <property type="protein sequence ID" value="SFD48577.1"/>
    <property type="molecule type" value="Genomic_DNA"/>
</dbReference>
<dbReference type="Proteomes" id="UP000199599">
    <property type="component" value="Unassembled WGS sequence"/>
</dbReference>
<feature type="chain" id="PRO_5039120831" evidence="1">
    <location>
        <begin position="25"/>
        <end position="269"/>
    </location>
</feature>
<organism evidence="2 3">
    <name type="scientific">Lactobacillus bombicola</name>
    <dbReference type="NCBI Taxonomy" id="1505723"/>
    <lineage>
        <taxon>Bacteria</taxon>
        <taxon>Bacillati</taxon>
        <taxon>Bacillota</taxon>
        <taxon>Bacilli</taxon>
        <taxon>Lactobacillales</taxon>
        <taxon>Lactobacillaceae</taxon>
        <taxon>Lactobacillus</taxon>
    </lineage>
</organism>
<protein>
    <submittedName>
        <fullName evidence="2">Uncharacterized protein</fullName>
    </submittedName>
</protein>
<accession>A0A1I1SQ49</accession>
<sequence length="269" mass="30091">MKNSKIITKLALMTALMGSGVTTTLMSTNASVVKAYTAPTATDKDYSRIQKLSKQPGMHKVTRKWYPGWDLGNNVHSYINMKTLKPFNDISNPGREWASITAAGTINGTPYVLLNDLNSAPSYAPAAFFALPYGMKFKEGHKPVEAYLGAIANSDNGYLPLDDEYGRLPVKTNTVYSDRKDGHFELTMAKYGQNHGKNQGFFIGKTVIHMNDGDDYYPVYAYTPEEALPVYYIKTSDIDQFEPATVTYRKIGTITKDHKFRADEKKMSF</sequence>
<name>A0A1I1SQ49_9LACO</name>
<evidence type="ECO:0000313" key="2">
    <source>
        <dbReference type="EMBL" id="SFD48577.1"/>
    </source>
</evidence>
<dbReference type="AlphaFoldDB" id="A0A1I1SQ49"/>
<gene>
    <name evidence="2" type="ORF">SAMN04487792_1058</name>
</gene>